<evidence type="ECO:0000259" key="5">
    <source>
        <dbReference type="Pfam" id="PF16870"/>
    </source>
</evidence>
<dbReference type="InterPro" id="IPR011603">
    <property type="entry name" value="2oxoglutarate_DH_E1"/>
</dbReference>
<dbReference type="Proteomes" id="UP000053647">
    <property type="component" value="Unassembled WGS sequence"/>
</dbReference>
<evidence type="ECO:0000313" key="6">
    <source>
        <dbReference type="EMBL" id="KIJ10179.1"/>
    </source>
</evidence>
<organism evidence="6 7">
    <name type="scientific">Paxillus involutus ATCC 200175</name>
    <dbReference type="NCBI Taxonomy" id="664439"/>
    <lineage>
        <taxon>Eukaryota</taxon>
        <taxon>Fungi</taxon>
        <taxon>Dikarya</taxon>
        <taxon>Basidiomycota</taxon>
        <taxon>Agaricomycotina</taxon>
        <taxon>Agaricomycetes</taxon>
        <taxon>Agaricomycetidae</taxon>
        <taxon>Boletales</taxon>
        <taxon>Paxilineae</taxon>
        <taxon>Paxillaceae</taxon>
        <taxon>Paxillus</taxon>
    </lineage>
</organism>
<protein>
    <recommendedName>
        <fullName evidence="5">2-oxoglutarate dehydrogenase E1 component/KDG C-terminal domain-containing protein</fullName>
    </recommendedName>
</protein>
<evidence type="ECO:0000256" key="1">
    <source>
        <dbReference type="ARBA" id="ARBA00001964"/>
    </source>
</evidence>
<dbReference type="EMBL" id="KN819414">
    <property type="protein sequence ID" value="KIJ10179.1"/>
    <property type="molecule type" value="Genomic_DNA"/>
</dbReference>
<dbReference type="InterPro" id="IPR042179">
    <property type="entry name" value="KGD_C_sf"/>
</dbReference>
<dbReference type="PANTHER" id="PTHR23152:SF4">
    <property type="entry name" value="2-OXOADIPATE DEHYDROGENASE COMPLEX COMPONENT E1"/>
    <property type="match status" value="1"/>
</dbReference>
<keyword evidence="4" id="KW-0786">Thiamine pyrophosphate</keyword>
<accession>A0A0C9SR68</accession>
<name>A0A0C9SR68_PAXIN</name>
<keyword evidence="7" id="KW-1185">Reference proteome</keyword>
<dbReference type="Pfam" id="PF16870">
    <property type="entry name" value="OxoGdeHyase_C"/>
    <property type="match status" value="1"/>
</dbReference>
<evidence type="ECO:0000256" key="3">
    <source>
        <dbReference type="ARBA" id="ARBA00023002"/>
    </source>
</evidence>
<dbReference type="Gene3D" id="3.40.50.12470">
    <property type="match status" value="1"/>
</dbReference>
<dbReference type="GO" id="GO:0004591">
    <property type="term" value="F:oxoglutarate dehydrogenase (succinyl-transferring) activity"/>
    <property type="evidence" value="ECO:0007669"/>
    <property type="project" value="TreeGrafter"/>
</dbReference>
<dbReference type="GO" id="GO:0005739">
    <property type="term" value="C:mitochondrion"/>
    <property type="evidence" value="ECO:0007669"/>
    <property type="project" value="TreeGrafter"/>
</dbReference>
<sequence>MAFGSLVLGGCDIRIAGQDAGRGMSCDACRSEDGKGGGSAEHALVGAVRRLELANSLSPTSLMVLSKLRCPGVRVRGVWERPDLLPIWEAQFGDFLNGAQVIIDTFISSVENEEEPLIVAAPNGLLRLTLLPTNFLTWFPALDSSLFFQMLTRQRIRSRRLGQWKYFLRARQGTCSTRTGDRVALVRIEPPPFPFTYLEDILKPYTSSETTPEWLWVQEEPRNQGTWRHVQDRLGAVLSGLVVQGEVRYIGRREDAVPATGTGKVYQAQQRAVIFVK</sequence>
<reference evidence="7" key="2">
    <citation type="submission" date="2015-01" db="EMBL/GenBank/DDBJ databases">
        <title>Evolutionary Origins and Diversification of the Mycorrhizal Mutualists.</title>
        <authorList>
            <consortium name="DOE Joint Genome Institute"/>
            <consortium name="Mycorrhizal Genomics Consortium"/>
            <person name="Kohler A."/>
            <person name="Kuo A."/>
            <person name="Nagy L.G."/>
            <person name="Floudas D."/>
            <person name="Copeland A."/>
            <person name="Barry K.W."/>
            <person name="Cichocki N."/>
            <person name="Veneault-Fourrey C."/>
            <person name="LaButti K."/>
            <person name="Lindquist E.A."/>
            <person name="Lipzen A."/>
            <person name="Lundell T."/>
            <person name="Morin E."/>
            <person name="Murat C."/>
            <person name="Riley R."/>
            <person name="Ohm R."/>
            <person name="Sun H."/>
            <person name="Tunlid A."/>
            <person name="Henrissat B."/>
            <person name="Grigoriev I.V."/>
            <person name="Hibbett D.S."/>
            <person name="Martin F."/>
        </authorList>
    </citation>
    <scope>NUCLEOTIDE SEQUENCE [LARGE SCALE GENOMIC DNA]</scope>
    <source>
        <strain evidence="7">ATCC 200175</strain>
    </source>
</reference>
<evidence type="ECO:0000256" key="4">
    <source>
        <dbReference type="ARBA" id="ARBA00023052"/>
    </source>
</evidence>
<comment type="cofactor">
    <cofactor evidence="1">
        <name>thiamine diphosphate</name>
        <dbReference type="ChEBI" id="CHEBI:58937"/>
    </cofactor>
</comment>
<dbReference type="OrthoDB" id="413077at2759"/>
<feature type="domain" description="2-oxoglutarate dehydrogenase E1 component/KDG C-terminal" evidence="5">
    <location>
        <begin position="178"/>
        <end position="274"/>
    </location>
</feature>
<dbReference type="PANTHER" id="PTHR23152">
    <property type="entry name" value="2-OXOGLUTARATE DEHYDROGENASE"/>
    <property type="match status" value="1"/>
</dbReference>
<dbReference type="HOGENOM" id="CLU_1005110_0_0_1"/>
<keyword evidence="3" id="KW-0560">Oxidoreductase</keyword>
<gene>
    <name evidence="6" type="ORF">PAXINDRAFT_16795</name>
</gene>
<dbReference type="GO" id="GO:0030976">
    <property type="term" value="F:thiamine pyrophosphate binding"/>
    <property type="evidence" value="ECO:0007669"/>
    <property type="project" value="InterPro"/>
</dbReference>
<comment type="similarity">
    <text evidence="2">Belongs to the alpha-ketoglutarate dehydrogenase family.</text>
</comment>
<proteinExistence type="inferred from homology"/>
<dbReference type="AlphaFoldDB" id="A0A0C9SR68"/>
<dbReference type="InterPro" id="IPR031717">
    <property type="entry name" value="ODO-1/KGD_C"/>
</dbReference>
<dbReference type="GO" id="GO:0045252">
    <property type="term" value="C:oxoglutarate dehydrogenase complex"/>
    <property type="evidence" value="ECO:0007669"/>
    <property type="project" value="TreeGrafter"/>
</dbReference>
<dbReference type="Gene3D" id="3.40.50.11610">
    <property type="entry name" value="Multifunctional 2-oxoglutarate metabolism enzyme, C-terminal domain"/>
    <property type="match status" value="1"/>
</dbReference>
<dbReference type="GO" id="GO:0006099">
    <property type="term" value="P:tricarboxylic acid cycle"/>
    <property type="evidence" value="ECO:0007669"/>
    <property type="project" value="TreeGrafter"/>
</dbReference>
<evidence type="ECO:0000313" key="7">
    <source>
        <dbReference type="Proteomes" id="UP000053647"/>
    </source>
</evidence>
<evidence type="ECO:0000256" key="2">
    <source>
        <dbReference type="ARBA" id="ARBA00006936"/>
    </source>
</evidence>
<reference evidence="6 7" key="1">
    <citation type="submission" date="2014-06" db="EMBL/GenBank/DDBJ databases">
        <authorList>
            <consortium name="DOE Joint Genome Institute"/>
            <person name="Kuo A."/>
            <person name="Kohler A."/>
            <person name="Nagy L.G."/>
            <person name="Floudas D."/>
            <person name="Copeland A."/>
            <person name="Barry K.W."/>
            <person name="Cichocki N."/>
            <person name="Veneault-Fourrey C."/>
            <person name="LaButti K."/>
            <person name="Lindquist E.A."/>
            <person name="Lipzen A."/>
            <person name="Lundell T."/>
            <person name="Morin E."/>
            <person name="Murat C."/>
            <person name="Sun H."/>
            <person name="Tunlid A."/>
            <person name="Henrissat B."/>
            <person name="Grigoriev I.V."/>
            <person name="Hibbett D.S."/>
            <person name="Martin F."/>
            <person name="Nordberg H.P."/>
            <person name="Cantor M.N."/>
            <person name="Hua S.X."/>
        </authorList>
    </citation>
    <scope>NUCLEOTIDE SEQUENCE [LARGE SCALE GENOMIC DNA]</scope>
    <source>
        <strain evidence="6 7">ATCC 200175</strain>
    </source>
</reference>